<sequence length="376" mass="42123">MARISNSELVEKLESLDFEQYLQIEGIAFRRTTGKSGRELNIRECPTCGNHSWKVYFNPKTNVGVCFAGSHPQDEQFNTYRFLKEYSGLRGRDLNGYIDSQLLEQGWQPKKKEVVLESGVDLKREVQLPMHFELPLPDGRLPTYLDERNITADLVKYFDLSFITNASHVYRDYSGKVSTQDFSMRVLIPIYDLSGELSTFQGRDVTGQAEKKYLFPSTLPASGRFLYNGHNAMGKSTVIVLEGAFDVYATKRAIFGEESLRDLVEPIGTFGMHLSGSVNEDGQDQLGGFLALKAAGLKNVVLLWDSEKQAIKNTVKAARKLVSIGLNVKIAAFEKEGQDAGGSTDEEIVNAYYRSKTFTSKLALELMVRGHKAILK</sequence>
<proteinExistence type="predicted"/>
<evidence type="ECO:0000313" key="2">
    <source>
        <dbReference type="Proteomes" id="UP000829420"/>
    </source>
</evidence>
<reference evidence="1" key="1">
    <citation type="submission" date="2022-03" db="EMBL/GenBank/DDBJ databases">
        <title>ESBL-producing Moellerella wisconsensis and Escherichia marmotae isolated from wild game meat.</title>
        <authorList>
            <person name="Biggel M."/>
        </authorList>
    </citation>
    <scope>NUCLEOTIDE SEQUENCE</scope>
    <source>
        <strain evidence="1">W1</strain>
    </source>
</reference>
<keyword evidence="2" id="KW-1185">Reference proteome</keyword>
<evidence type="ECO:0000313" key="1">
    <source>
        <dbReference type="EMBL" id="UNH40921.1"/>
    </source>
</evidence>
<name>A0ACD3YCY6_9GAMM</name>
<geneLocation type="plasmid" evidence="1 2">
    <name>pW1-b</name>
</geneLocation>
<protein>
    <submittedName>
        <fullName evidence="1">DNA primase</fullName>
    </submittedName>
</protein>
<keyword evidence="1" id="KW-0614">Plasmid</keyword>
<gene>
    <name evidence="1" type="ORF">MNY70_18320</name>
</gene>
<dbReference type="EMBL" id="CP093257">
    <property type="protein sequence ID" value="UNH40921.1"/>
    <property type="molecule type" value="Genomic_DNA"/>
</dbReference>
<organism evidence="1 2">
    <name type="scientific">Moellerella wisconsensis</name>
    <dbReference type="NCBI Taxonomy" id="158849"/>
    <lineage>
        <taxon>Bacteria</taxon>
        <taxon>Pseudomonadati</taxon>
        <taxon>Pseudomonadota</taxon>
        <taxon>Gammaproteobacteria</taxon>
        <taxon>Enterobacterales</taxon>
        <taxon>Morganellaceae</taxon>
        <taxon>Moellerella</taxon>
    </lineage>
</organism>
<accession>A0ACD3YCY6</accession>
<dbReference type="Proteomes" id="UP000829420">
    <property type="component" value="Plasmid pW1-b"/>
</dbReference>